<evidence type="ECO:0000256" key="3">
    <source>
        <dbReference type="ARBA" id="ARBA00023163"/>
    </source>
</evidence>
<feature type="domain" description="HTH araC/xylS-type" evidence="4">
    <location>
        <begin position="182"/>
        <end position="280"/>
    </location>
</feature>
<dbReference type="Pfam" id="PF12833">
    <property type="entry name" value="HTH_18"/>
    <property type="match status" value="1"/>
</dbReference>
<reference evidence="5 6" key="1">
    <citation type="submission" date="2020-04" db="EMBL/GenBank/DDBJ databases">
        <title>Paenibacillus algicola sp. nov., a novel marine bacterium producing alginate lyase.</title>
        <authorList>
            <person name="Huang H."/>
        </authorList>
    </citation>
    <scope>NUCLEOTIDE SEQUENCE [LARGE SCALE GENOMIC DNA]</scope>
    <source>
        <strain evidence="5 6">L7-75</strain>
    </source>
</reference>
<name>A0A848M7N3_PAELE</name>
<evidence type="ECO:0000256" key="2">
    <source>
        <dbReference type="ARBA" id="ARBA00023125"/>
    </source>
</evidence>
<comment type="caution">
    <text evidence="5">The sequence shown here is derived from an EMBL/GenBank/DDBJ whole genome shotgun (WGS) entry which is preliminary data.</text>
</comment>
<dbReference type="PANTHER" id="PTHR43280:SF28">
    <property type="entry name" value="HTH-TYPE TRANSCRIPTIONAL ACTIVATOR RHAS"/>
    <property type="match status" value="1"/>
</dbReference>
<dbReference type="Pfam" id="PF02311">
    <property type="entry name" value="AraC_binding"/>
    <property type="match status" value="1"/>
</dbReference>
<evidence type="ECO:0000256" key="1">
    <source>
        <dbReference type="ARBA" id="ARBA00023015"/>
    </source>
</evidence>
<dbReference type="InterPro" id="IPR018062">
    <property type="entry name" value="HTH_AraC-typ_CS"/>
</dbReference>
<protein>
    <submittedName>
        <fullName evidence="5">AraC family transcriptional regulator</fullName>
    </submittedName>
</protein>
<keyword evidence="1" id="KW-0805">Transcription regulation</keyword>
<dbReference type="Gene3D" id="1.10.10.60">
    <property type="entry name" value="Homeodomain-like"/>
    <property type="match status" value="2"/>
</dbReference>
<proteinExistence type="predicted"/>
<dbReference type="PROSITE" id="PS00041">
    <property type="entry name" value="HTH_ARAC_FAMILY_1"/>
    <property type="match status" value="1"/>
</dbReference>
<dbReference type="InterPro" id="IPR014710">
    <property type="entry name" value="RmlC-like_jellyroll"/>
</dbReference>
<evidence type="ECO:0000259" key="4">
    <source>
        <dbReference type="PROSITE" id="PS01124"/>
    </source>
</evidence>
<dbReference type="PROSITE" id="PS01124">
    <property type="entry name" value="HTH_ARAC_FAMILY_2"/>
    <property type="match status" value="1"/>
</dbReference>
<accession>A0A848M7N3</accession>
<dbReference type="PANTHER" id="PTHR43280">
    <property type="entry name" value="ARAC-FAMILY TRANSCRIPTIONAL REGULATOR"/>
    <property type="match status" value="1"/>
</dbReference>
<evidence type="ECO:0000313" key="6">
    <source>
        <dbReference type="Proteomes" id="UP000565468"/>
    </source>
</evidence>
<dbReference type="Proteomes" id="UP000565468">
    <property type="component" value="Unassembled WGS sequence"/>
</dbReference>
<evidence type="ECO:0000313" key="5">
    <source>
        <dbReference type="EMBL" id="NMO96221.1"/>
    </source>
</evidence>
<sequence length="287" mass="33737">MPAKSDTPFVTYGEEESAFYFDHIHRVEPFERNNHYHSTYEIYYLISGERHYFIKEKLYLISPGNLVLINKLDIHKSIISGSSEHERVVINFSDAFPGPHSSHLIQGMFGDGQPIIPLQPAEQAQVMQILSKMSQEITAQKEEFESYIQLLLSELLLLTRRFKQHSQSQMAYPDNPLHHKVTDIVKYIHQHYSEKITLDLLSQHFYISPYYLSHIFKEITGFTIISYVNLTRIREAQRLLTETRMKIIDIAAVTGFESLTHFDRTFKKTLNMTASRYRKLYQWPETK</sequence>
<dbReference type="EMBL" id="JABBPN010000008">
    <property type="protein sequence ID" value="NMO96221.1"/>
    <property type="molecule type" value="Genomic_DNA"/>
</dbReference>
<dbReference type="SMART" id="SM00342">
    <property type="entry name" value="HTH_ARAC"/>
    <property type="match status" value="1"/>
</dbReference>
<dbReference type="InterPro" id="IPR018060">
    <property type="entry name" value="HTH_AraC"/>
</dbReference>
<dbReference type="SUPFAM" id="SSF46689">
    <property type="entry name" value="Homeodomain-like"/>
    <property type="match status" value="2"/>
</dbReference>
<dbReference type="SUPFAM" id="SSF51215">
    <property type="entry name" value="Regulatory protein AraC"/>
    <property type="match status" value="1"/>
</dbReference>
<dbReference type="RefSeq" id="WP_169505007.1">
    <property type="nucleotide sequence ID" value="NZ_JABBPN010000008.1"/>
</dbReference>
<keyword evidence="2" id="KW-0238">DNA-binding</keyword>
<keyword evidence="6" id="KW-1185">Reference proteome</keyword>
<dbReference type="InterPro" id="IPR037923">
    <property type="entry name" value="HTH-like"/>
</dbReference>
<dbReference type="GO" id="GO:0003700">
    <property type="term" value="F:DNA-binding transcription factor activity"/>
    <property type="evidence" value="ECO:0007669"/>
    <property type="project" value="InterPro"/>
</dbReference>
<organism evidence="5 6">
    <name type="scientific">Paenibacillus lemnae</name>
    <dbReference type="NCBI Taxonomy" id="1330551"/>
    <lineage>
        <taxon>Bacteria</taxon>
        <taxon>Bacillati</taxon>
        <taxon>Bacillota</taxon>
        <taxon>Bacilli</taxon>
        <taxon>Bacillales</taxon>
        <taxon>Paenibacillaceae</taxon>
        <taxon>Paenibacillus</taxon>
    </lineage>
</organism>
<dbReference type="Gene3D" id="2.60.120.10">
    <property type="entry name" value="Jelly Rolls"/>
    <property type="match status" value="1"/>
</dbReference>
<dbReference type="GO" id="GO:0043565">
    <property type="term" value="F:sequence-specific DNA binding"/>
    <property type="evidence" value="ECO:0007669"/>
    <property type="project" value="InterPro"/>
</dbReference>
<gene>
    <name evidence="5" type="ORF">HII30_10610</name>
</gene>
<dbReference type="InterPro" id="IPR009057">
    <property type="entry name" value="Homeodomain-like_sf"/>
</dbReference>
<dbReference type="AlphaFoldDB" id="A0A848M7N3"/>
<keyword evidence="3" id="KW-0804">Transcription</keyword>
<dbReference type="InterPro" id="IPR003313">
    <property type="entry name" value="AraC-bd"/>
</dbReference>